<dbReference type="EMBL" id="PSQE01000004">
    <property type="protein sequence ID" value="RHN61147.1"/>
    <property type="molecule type" value="Genomic_DNA"/>
</dbReference>
<comment type="caution">
    <text evidence="2">The sequence shown here is derived from an EMBL/GenBank/DDBJ whole genome shotgun (WGS) entry which is preliminary data.</text>
</comment>
<dbReference type="InterPro" id="IPR009810">
    <property type="entry name" value="Nodulin_late_dom"/>
</dbReference>
<accession>A0A396IE93</accession>
<dbReference type="Gramene" id="rna23581">
    <property type="protein sequence ID" value="RHN61147.1"/>
    <property type="gene ID" value="gene23581"/>
</dbReference>
<evidence type="ECO:0000313" key="2">
    <source>
        <dbReference type="EMBL" id="RHN61147.1"/>
    </source>
</evidence>
<dbReference type="Proteomes" id="UP000265566">
    <property type="component" value="Chromosome 4"/>
</dbReference>
<evidence type="ECO:0000259" key="1">
    <source>
        <dbReference type="Pfam" id="PF07127"/>
    </source>
</evidence>
<name>A0A396IE93_MEDTR</name>
<dbReference type="Pfam" id="PF07127">
    <property type="entry name" value="Nodulin_late"/>
    <property type="match status" value="1"/>
</dbReference>
<proteinExistence type="predicted"/>
<evidence type="ECO:0000313" key="3">
    <source>
        <dbReference type="Proteomes" id="UP000265566"/>
    </source>
</evidence>
<sequence length="58" mass="6724">MIMRKNMVQILSFVHALILFLSLFLVAKVRTPCVSDDDCLEAFLPPIWKCVHNFCENI</sequence>
<protein>
    <submittedName>
        <fullName evidence="2">Putative Late nodulin</fullName>
    </submittedName>
</protein>
<reference evidence="3" key="1">
    <citation type="journal article" date="2018" name="Nat. Plants">
        <title>Whole-genome landscape of Medicago truncatula symbiotic genes.</title>
        <authorList>
            <person name="Pecrix Y."/>
            <person name="Staton S.E."/>
            <person name="Sallet E."/>
            <person name="Lelandais-Briere C."/>
            <person name="Moreau S."/>
            <person name="Carrere S."/>
            <person name="Blein T."/>
            <person name="Jardinaud M.F."/>
            <person name="Latrasse D."/>
            <person name="Zouine M."/>
            <person name="Zahm M."/>
            <person name="Kreplak J."/>
            <person name="Mayjonade B."/>
            <person name="Satge C."/>
            <person name="Perez M."/>
            <person name="Cauet S."/>
            <person name="Marande W."/>
            <person name="Chantry-Darmon C."/>
            <person name="Lopez-Roques C."/>
            <person name="Bouchez O."/>
            <person name="Berard A."/>
            <person name="Debelle F."/>
            <person name="Munos S."/>
            <person name="Bendahmane A."/>
            <person name="Berges H."/>
            <person name="Niebel A."/>
            <person name="Buitink J."/>
            <person name="Frugier F."/>
            <person name="Benhamed M."/>
            <person name="Crespi M."/>
            <person name="Gouzy J."/>
            <person name="Gamas P."/>
        </authorList>
    </citation>
    <scope>NUCLEOTIDE SEQUENCE [LARGE SCALE GENOMIC DNA]</scope>
    <source>
        <strain evidence="3">cv. Jemalong A17</strain>
    </source>
</reference>
<dbReference type="AlphaFoldDB" id="A0A396IE93"/>
<gene>
    <name evidence="2" type="ORF">MtrunA17_Chr4g0033491</name>
</gene>
<dbReference type="GO" id="GO:0046872">
    <property type="term" value="F:metal ion binding"/>
    <property type="evidence" value="ECO:0007669"/>
    <property type="project" value="InterPro"/>
</dbReference>
<feature type="domain" description="Late nodulin" evidence="1">
    <location>
        <begin position="7"/>
        <end position="56"/>
    </location>
</feature>
<organism evidence="2 3">
    <name type="scientific">Medicago truncatula</name>
    <name type="common">Barrel medic</name>
    <name type="synonym">Medicago tribuloides</name>
    <dbReference type="NCBI Taxonomy" id="3880"/>
    <lineage>
        <taxon>Eukaryota</taxon>
        <taxon>Viridiplantae</taxon>
        <taxon>Streptophyta</taxon>
        <taxon>Embryophyta</taxon>
        <taxon>Tracheophyta</taxon>
        <taxon>Spermatophyta</taxon>
        <taxon>Magnoliopsida</taxon>
        <taxon>eudicotyledons</taxon>
        <taxon>Gunneridae</taxon>
        <taxon>Pentapetalae</taxon>
        <taxon>rosids</taxon>
        <taxon>fabids</taxon>
        <taxon>Fabales</taxon>
        <taxon>Fabaceae</taxon>
        <taxon>Papilionoideae</taxon>
        <taxon>50 kb inversion clade</taxon>
        <taxon>NPAAA clade</taxon>
        <taxon>Hologalegina</taxon>
        <taxon>IRL clade</taxon>
        <taxon>Trifolieae</taxon>
        <taxon>Medicago</taxon>
    </lineage>
</organism>